<sequence>MRPACPLLLALLSAAASAATVTPGPAAPRPIRPESVSAFNLGNWMPVVEHLPTLRALNVAGVRWPGGNIGDEQNRTPQALQTLKSNWTMLGQPTLMIQTRVFSRPGGNQGGAEARNTPQDAADLVRLARDLGLKVTYWEIGNEPDLYATNRGDPSWTPERYCGLARAQRAAILGVDPQARIAGPAVSNPGAFLDAVIQTCGDAFDLITWHLYPSNGDGTPAQALASIERARSTLARVEARWADPATNPHAQGWPLAQGVTEYAQSWRSDRSTHLSDAVGGLWAAGAALRLSEGGAVFNPYFSLMATGNHGLIDDAGFPRFGYAAFRELAHYRGLTLDLRSDDPAVWVHGAQPAPERPAEGQPVEGQPRGLLTVFALNTADTPTPLTVRLPGYAVIGAKTITDADVNADLPPRPLDVRGPVTLPPLSFTRLVLKASLLPTPEQP</sequence>
<feature type="signal peptide" evidence="1">
    <location>
        <begin position="1"/>
        <end position="18"/>
    </location>
</feature>
<evidence type="ECO:0000256" key="1">
    <source>
        <dbReference type="SAM" id="SignalP"/>
    </source>
</evidence>
<accession>A0A246BEP7</accession>
<evidence type="ECO:0000313" key="3">
    <source>
        <dbReference type="Proteomes" id="UP000197208"/>
    </source>
</evidence>
<dbReference type="EMBL" id="NHMK01000038">
    <property type="protein sequence ID" value="OWL93270.1"/>
    <property type="molecule type" value="Genomic_DNA"/>
</dbReference>
<dbReference type="PANTHER" id="PTHR12631:SF10">
    <property type="entry name" value="BETA-XYLOSIDASE-LIKE PROTEIN-RELATED"/>
    <property type="match status" value="1"/>
</dbReference>
<dbReference type="OrthoDB" id="9776971at2"/>
<dbReference type="GO" id="GO:0004553">
    <property type="term" value="F:hydrolase activity, hydrolyzing O-glycosyl compounds"/>
    <property type="evidence" value="ECO:0007669"/>
    <property type="project" value="TreeGrafter"/>
</dbReference>
<evidence type="ECO:0000313" key="2">
    <source>
        <dbReference type="EMBL" id="OWL93270.1"/>
    </source>
</evidence>
<dbReference type="AlphaFoldDB" id="A0A246BEP7"/>
<name>A0A246BEP7_9DEIO</name>
<feature type="chain" id="PRO_5011969927" description="Asl1-like glycosyl hydrolase catalytic domain-containing protein" evidence="1">
    <location>
        <begin position="19"/>
        <end position="443"/>
    </location>
</feature>
<comment type="caution">
    <text evidence="2">The sequence shown here is derived from an EMBL/GenBank/DDBJ whole genome shotgun (WGS) entry which is preliminary data.</text>
</comment>
<dbReference type="Proteomes" id="UP000197208">
    <property type="component" value="Unassembled WGS sequence"/>
</dbReference>
<protein>
    <recommendedName>
        <fullName evidence="4">Asl1-like glycosyl hydrolase catalytic domain-containing protein</fullName>
    </recommendedName>
</protein>
<evidence type="ECO:0008006" key="4">
    <source>
        <dbReference type="Google" id="ProtNLM"/>
    </source>
</evidence>
<keyword evidence="1" id="KW-0732">Signal</keyword>
<reference evidence="2 3" key="1">
    <citation type="submission" date="2017-05" db="EMBL/GenBank/DDBJ databases">
        <title>De novo genome assembly of Deniococcus indicus strain DR1.</title>
        <authorList>
            <person name="Chauhan D."/>
            <person name="Yennamalli R.M."/>
            <person name="Priyadarshini R."/>
        </authorList>
    </citation>
    <scope>NUCLEOTIDE SEQUENCE [LARGE SCALE GENOMIC DNA]</scope>
    <source>
        <strain evidence="2 3">DR1</strain>
    </source>
</reference>
<gene>
    <name evidence="2" type="ORF">CBQ26_20675</name>
</gene>
<dbReference type="PANTHER" id="PTHR12631">
    <property type="entry name" value="ALPHA-L-IDURONIDASE"/>
    <property type="match status" value="1"/>
</dbReference>
<keyword evidence="3" id="KW-1185">Reference proteome</keyword>
<organism evidence="2 3">
    <name type="scientific">Deinococcus indicus</name>
    <dbReference type="NCBI Taxonomy" id="223556"/>
    <lineage>
        <taxon>Bacteria</taxon>
        <taxon>Thermotogati</taxon>
        <taxon>Deinococcota</taxon>
        <taxon>Deinococci</taxon>
        <taxon>Deinococcales</taxon>
        <taxon>Deinococcaceae</taxon>
        <taxon>Deinococcus</taxon>
    </lineage>
</organism>
<dbReference type="Gene3D" id="3.20.20.80">
    <property type="entry name" value="Glycosidases"/>
    <property type="match status" value="1"/>
</dbReference>
<dbReference type="InterPro" id="IPR017853">
    <property type="entry name" value="GH"/>
</dbReference>
<dbReference type="RefSeq" id="WP_088250498.1">
    <property type="nucleotide sequence ID" value="NZ_NHMK01000038.1"/>
</dbReference>
<dbReference type="SUPFAM" id="SSF51445">
    <property type="entry name" value="(Trans)glycosidases"/>
    <property type="match status" value="1"/>
</dbReference>
<dbReference type="InterPro" id="IPR051923">
    <property type="entry name" value="Glycosyl_Hydrolase_39"/>
</dbReference>
<proteinExistence type="predicted"/>